<comment type="caution">
    <text evidence="9">The sequence shown here is derived from an EMBL/GenBank/DDBJ whole genome shotgun (WGS) entry which is preliminary data.</text>
</comment>
<dbReference type="AlphaFoldDB" id="A0A2V1AQ70"/>
<evidence type="ECO:0000256" key="1">
    <source>
        <dbReference type="ARBA" id="ARBA00016067"/>
    </source>
</evidence>
<keyword evidence="10" id="KW-1185">Reference proteome</keyword>
<dbReference type="Pfam" id="PF12896">
    <property type="entry name" value="ANAPC4"/>
    <property type="match status" value="1"/>
</dbReference>
<dbReference type="Gene3D" id="2.130.10.10">
    <property type="entry name" value="YVTN repeat-like/Quinoprotein amine dehydrogenase"/>
    <property type="match status" value="1"/>
</dbReference>
<evidence type="ECO:0000313" key="9">
    <source>
        <dbReference type="EMBL" id="PVH19935.1"/>
    </source>
</evidence>
<dbReference type="GeneID" id="37007043"/>
<dbReference type="SMART" id="SM00320">
    <property type="entry name" value="WD40"/>
    <property type="match status" value="1"/>
</dbReference>
<dbReference type="GO" id="GO:0005680">
    <property type="term" value="C:anaphase-promoting complex"/>
    <property type="evidence" value="ECO:0007669"/>
    <property type="project" value="InterPro"/>
</dbReference>
<dbReference type="GO" id="GO:0031145">
    <property type="term" value="P:anaphase-promoting complex-dependent catabolic process"/>
    <property type="evidence" value="ECO:0007669"/>
    <property type="project" value="InterPro"/>
</dbReference>
<keyword evidence="3" id="KW-0498">Mitosis</keyword>
<evidence type="ECO:0000259" key="8">
    <source>
        <dbReference type="Pfam" id="PF12896"/>
    </source>
</evidence>
<organism evidence="9 10">
    <name type="scientific">Candidozyma haemuli</name>
    <dbReference type="NCBI Taxonomy" id="45357"/>
    <lineage>
        <taxon>Eukaryota</taxon>
        <taxon>Fungi</taxon>
        <taxon>Dikarya</taxon>
        <taxon>Ascomycota</taxon>
        <taxon>Saccharomycotina</taxon>
        <taxon>Pichiomycetes</taxon>
        <taxon>Metschnikowiaceae</taxon>
        <taxon>Candidozyma</taxon>
    </lineage>
</organism>
<proteinExistence type="predicted"/>
<dbReference type="GO" id="GO:0070979">
    <property type="term" value="P:protein K11-linked ubiquitination"/>
    <property type="evidence" value="ECO:0007669"/>
    <property type="project" value="TreeGrafter"/>
</dbReference>
<reference evidence="9 10" key="1">
    <citation type="submission" date="2017-12" db="EMBL/GenBank/DDBJ databases">
        <title>Genome Sequence of a Multidrug-Resistant Candida haemulonii Isolate from a Patient with Chronic Leg Ulcers in Israel.</title>
        <authorList>
            <person name="Chow N.A."/>
            <person name="Gade L."/>
            <person name="Batra D."/>
            <person name="Rowe L.A."/>
            <person name="Ben-Ami R."/>
            <person name="Loparev V.N."/>
            <person name="Litvintseva A.P."/>
        </authorList>
    </citation>
    <scope>NUCLEOTIDE SEQUENCE [LARGE SCALE GENOMIC DNA]</scope>
    <source>
        <strain evidence="9 10">B11899</strain>
    </source>
</reference>
<dbReference type="PROSITE" id="PS50082">
    <property type="entry name" value="WD_REPEATS_2"/>
    <property type="match status" value="1"/>
</dbReference>
<accession>A0A2V1AQ70</accession>
<evidence type="ECO:0000256" key="5">
    <source>
        <dbReference type="ARBA" id="ARBA00023306"/>
    </source>
</evidence>
<evidence type="ECO:0000256" key="4">
    <source>
        <dbReference type="ARBA" id="ARBA00022786"/>
    </source>
</evidence>
<dbReference type="InterPro" id="IPR024789">
    <property type="entry name" value="APC4"/>
</dbReference>
<dbReference type="PANTHER" id="PTHR13260">
    <property type="entry name" value="ANAPHASE PROMOTING COMPLEX SUBUNIT 4 APC4"/>
    <property type="match status" value="1"/>
</dbReference>
<evidence type="ECO:0000313" key="10">
    <source>
        <dbReference type="Proteomes" id="UP000244309"/>
    </source>
</evidence>
<evidence type="ECO:0000259" key="7">
    <source>
        <dbReference type="Pfam" id="PF12894"/>
    </source>
</evidence>
<protein>
    <recommendedName>
        <fullName evidence="1">Anaphase-promoting complex subunit 4</fullName>
    </recommendedName>
</protein>
<dbReference type="STRING" id="45357.A0A2V1AQ70"/>
<feature type="domain" description="Anaphase-promoting complex subunit 4-like WD40" evidence="7">
    <location>
        <begin position="1"/>
        <end position="82"/>
    </location>
</feature>
<evidence type="ECO:0000256" key="6">
    <source>
        <dbReference type="PROSITE-ProRule" id="PRU00221"/>
    </source>
</evidence>
<dbReference type="OrthoDB" id="2110451at2759"/>
<dbReference type="SUPFAM" id="SSF50978">
    <property type="entry name" value="WD40 repeat-like"/>
    <property type="match status" value="1"/>
</dbReference>
<dbReference type="RefSeq" id="XP_025340875.1">
    <property type="nucleotide sequence ID" value="XM_025485410.1"/>
</dbReference>
<dbReference type="Pfam" id="PF12894">
    <property type="entry name" value="ANAPC4_WD40"/>
    <property type="match status" value="1"/>
</dbReference>
<keyword evidence="5" id="KW-0131">Cell cycle</keyword>
<dbReference type="InterPro" id="IPR024977">
    <property type="entry name" value="Apc4-like_WD40_dom"/>
</dbReference>
<keyword evidence="4" id="KW-0833">Ubl conjugation pathway</keyword>
<sequence>MDLLAISMNKTSIWMFRFNGERVYSINNKAQVLDLQWNSSGRFFAVSSADHFINIYDTNTGDLVNKFATNTSLPITLMSWVSVKLDISIGSERAMPFINMFKQDILKDLPKLSHEVNFFDTERAGGVISLQNASSKSQSMSISATNTNEDDSLLDYLLVVNSNSVLTATFNNLFAVPDIELPENCKFIRHEVKDDFFNQYLLAETSSGDLEVFKMEFGFPEARQRSYVLDILKYSSLLISMLNHITDQVAEMQKEAAAFITVFDRYLSNFKDAIAEGSAESENPVEVTEDDLVETLMAIVLMGVVPPHLKDFWLNQFGERGLLRISKLGNELYEATRKTAYAQVILAIEKIIIILSDLRGLCLAAQNIYDDSLGMTVSTLETSVELSKTLLKSFYEFIWDFNTEQESFNTFCNFVKVEIIERLSKEESEFLKAHPEIEVSSTATVEYVDKYMTQSVLMSLLEIDSSKNDVIMTTEDKDVSLIKKLTDLKAEINQTLLPGIQEYIAKKANFKVIGTIPRSSSPGECQIILADENILVATSHSNSLTINSFGGAGQKSTTIDFPSDIISYSLIAGSRALVLLKKSDNLSELVLFKVPDIGSDAKYLDLEIYQVVAFDGDGTIPEPAIMAVTKDPLSSGVTGCIFDKTKRNYSIIRI</sequence>
<dbReference type="InterPro" id="IPR036322">
    <property type="entry name" value="WD40_repeat_dom_sf"/>
</dbReference>
<feature type="domain" description="Anaphase-promoting complex subunit 4 long" evidence="8">
    <location>
        <begin position="215"/>
        <end position="426"/>
    </location>
</feature>
<dbReference type="InterPro" id="IPR001680">
    <property type="entry name" value="WD40_rpt"/>
</dbReference>
<dbReference type="GO" id="GO:0051301">
    <property type="term" value="P:cell division"/>
    <property type="evidence" value="ECO:0007669"/>
    <property type="project" value="UniProtKB-KW"/>
</dbReference>
<dbReference type="InterPro" id="IPR015943">
    <property type="entry name" value="WD40/YVTN_repeat-like_dom_sf"/>
</dbReference>
<dbReference type="InterPro" id="IPR024790">
    <property type="entry name" value="APC4_long_dom"/>
</dbReference>
<feature type="repeat" description="WD" evidence="6">
    <location>
        <begin position="25"/>
        <end position="66"/>
    </location>
</feature>
<name>A0A2V1AQ70_9ASCO</name>
<dbReference type="Proteomes" id="UP000244309">
    <property type="component" value="Unassembled WGS sequence"/>
</dbReference>
<keyword evidence="6" id="KW-0853">WD repeat</keyword>
<keyword evidence="2" id="KW-0132">Cell division</keyword>
<dbReference type="EMBL" id="PKFO01000003">
    <property type="protein sequence ID" value="PVH19935.1"/>
    <property type="molecule type" value="Genomic_DNA"/>
</dbReference>
<evidence type="ECO:0000256" key="2">
    <source>
        <dbReference type="ARBA" id="ARBA00022618"/>
    </source>
</evidence>
<dbReference type="GO" id="GO:0034399">
    <property type="term" value="C:nuclear periphery"/>
    <property type="evidence" value="ECO:0007669"/>
    <property type="project" value="TreeGrafter"/>
</dbReference>
<gene>
    <name evidence="9" type="ORF">CXQ85_001712</name>
</gene>
<evidence type="ECO:0000256" key="3">
    <source>
        <dbReference type="ARBA" id="ARBA00022776"/>
    </source>
</evidence>
<dbReference type="VEuPathDB" id="FungiDB:CXQ85_001712"/>
<dbReference type="PANTHER" id="PTHR13260:SF0">
    <property type="entry name" value="ANAPHASE-PROMOTING COMPLEX SUBUNIT 4"/>
    <property type="match status" value="1"/>
</dbReference>